<gene>
    <name evidence="2" type="ORF">AAFF_G00361090</name>
</gene>
<evidence type="ECO:0000259" key="1">
    <source>
        <dbReference type="Pfam" id="PF06668"/>
    </source>
</evidence>
<name>A0AAD7R505_9TELE</name>
<dbReference type="GO" id="GO:0004867">
    <property type="term" value="F:serine-type endopeptidase inhibitor activity"/>
    <property type="evidence" value="ECO:0007669"/>
    <property type="project" value="InterPro"/>
</dbReference>
<organism evidence="2 3">
    <name type="scientific">Aldrovandia affinis</name>
    <dbReference type="NCBI Taxonomy" id="143900"/>
    <lineage>
        <taxon>Eukaryota</taxon>
        <taxon>Metazoa</taxon>
        <taxon>Chordata</taxon>
        <taxon>Craniata</taxon>
        <taxon>Vertebrata</taxon>
        <taxon>Euteleostomi</taxon>
        <taxon>Actinopterygii</taxon>
        <taxon>Neopterygii</taxon>
        <taxon>Teleostei</taxon>
        <taxon>Notacanthiformes</taxon>
        <taxon>Halosauridae</taxon>
        <taxon>Aldrovandia</taxon>
    </lineage>
</organism>
<proteinExistence type="predicted"/>
<dbReference type="Proteomes" id="UP001221898">
    <property type="component" value="Unassembled WGS sequence"/>
</dbReference>
<evidence type="ECO:0000313" key="3">
    <source>
        <dbReference type="Proteomes" id="UP001221898"/>
    </source>
</evidence>
<dbReference type="GO" id="GO:0030212">
    <property type="term" value="P:hyaluronan metabolic process"/>
    <property type="evidence" value="ECO:0007669"/>
    <property type="project" value="InterPro"/>
</dbReference>
<feature type="non-terminal residue" evidence="2">
    <location>
        <position position="153"/>
    </location>
</feature>
<reference evidence="2" key="1">
    <citation type="journal article" date="2023" name="Science">
        <title>Genome structures resolve the early diversification of teleost fishes.</title>
        <authorList>
            <person name="Parey E."/>
            <person name="Louis A."/>
            <person name="Montfort J."/>
            <person name="Bouchez O."/>
            <person name="Roques C."/>
            <person name="Iampietro C."/>
            <person name="Lluch J."/>
            <person name="Castinel A."/>
            <person name="Donnadieu C."/>
            <person name="Desvignes T."/>
            <person name="Floi Bucao C."/>
            <person name="Jouanno E."/>
            <person name="Wen M."/>
            <person name="Mejri S."/>
            <person name="Dirks R."/>
            <person name="Jansen H."/>
            <person name="Henkel C."/>
            <person name="Chen W.J."/>
            <person name="Zahm M."/>
            <person name="Cabau C."/>
            <person name="Klopp C."/>
            <person name="Thompson A.W."/>
            <person name="Robinson-Rechavi M."/>
            <person name="Braasch I."/>
            <person name="Lecointre G."/>
            <person name="Bobe J."/>
            <person name="Postlethwait J.H."/>
            <person name="Berthelot C."/>
            <person name="Roest Crollius H."/>
            <person name="Guiguen Y."/>
        </authorList>
    </citation>
    <scope>NUCLEOTIDE SEQUENCE</scope>
    <source>
        <strain evidence="2">NC1722</strain>
    </source>
</reference>
<keyword evidence="3" id="KW-1185">Reference proteome</keyword>
<dbReference type="PANTHER" id="PTHR10338:SF115">
    <property type="entry name" value="INTER-ALPHA-TRYPSIN INHIBITOR HEAVY CHAIN H3"/>
    <property type="match status" value="1"/>
</dbReference>
<comment type="caution">
    <text evidence="2">The sequence shown here is derived from an EMBL/GenBank/DDBJ whole genome shotgun (WGS) entry which is preliminary data.</text>
</comment>
<feature type="domain" description="Inter-alpha-trypsin inhibitor heavy chain C-terminal" evidence="1">
    <location>
        <begin position="1"/>
        <end position="131"/>
    </location>
</feature>
<dbReference type="PANTHER" id="PTHR10338">
    <property type="entry name" value="INTER-ALPHA-TRYPSIN INHIBITOR HEAVY CHAIN FAMILY MEMBER"/>
    <property type="match status" value="1"/>
</dbReference>
<dbReference type="AlphaFoldDB" id="A0AAD7R505"/>
<sequence>LSWSNTASLKWPSADLQVTKDRSLTVALRDSVKFVIILHRVWNKHPYHRDYLGFYTLDSHLLSPGVHGLLGQFYHGLNFEVSELHKGDVPDKPDATMTVKGSELSVTRGWQRDFRWDVKKGENVPCWFIHNNGTGLIDGIASDYIVSGIFKTS</sequence>
<dbReference type="InterPro" id="IPR010600">
    <property type="entry name" value="ITI_HC_C"/>
</dbReference>
<evidence type="ECO:0000313" key="2">
    <source>
        <dbReference type="EMBL" id="KAJ8366355.1"/>
    </source>
</evidence>
<accession>A0AAD7R505</accession>
<protein>
    <recommendedName>
        <fullName evidence="1">Inter-alpha-trypsin inhibitor heavy chain C-terminal domain-containing protein</fullName>
    </recommendedName>
</protein>
<dbReference type="EMBL" id="JAINUG010000604">
    <property type="protein sequence ID" value="KAJ8366355.1"/>
    <property type="molecule type" value="Genomic_DNA"/>
</dbReference>
<dbReference type="Pfam" id="PF06668">
    <property type="entry name" value="ITI_HC_C"/>
    <property type="match status" value="1"/>
</dbReference>
<dbReference type="InterPro" id="IPR050934">
    <property type="entry name" value="ITIH"/>
</dbReference>